<dbReference type="RefSeq" id="XP_007320042.1">
    <property type="nucleotide sequence ID" value="XM_007319980.1"/>
</dbReference>
<dbReference type="Gene3D" id="3.30.70.100">
    <property type="match status" value="1"/>
</dbReference>
<dbReference type="EMBL" id="GL945436">
    <property type="protein sequence ID" value="EGO22802.1"/>
    <property type="molecule type" value="Genomic_DNA"/>
</dbReference>
<name>F8P0W8_SERL9</name>
<dbReference type="KEGG" id="sla:SERLADRAFT_439563"/>
<gene>
    <name evidence="1" type="ORF">SERLADRAFT_439563</name>
</gene>
<sequence length="120" mass="13333">MPAIKGVPEMIHALFKDYPSSAFSAPVVEFAFATLKEGKAMKELGRHLDQLTDQDTKTVVSATWGPVLENRRETLMIVGWQSIEAHQEAAQNGTPEIGNLIEQIMELSTLLVKHAVLQEY</sequence>
<evidence type="ECO:0008006" key="2">
    <source>
        <dbReference type="Google" id="ProtNLM"/>
    </source>
</evidence>
<organism>
    <name type="scientific">Serpula lacrymans var. lacrymans (strain S7.9)</name>
    <name type="common">Dry rot fungus</name>
    <dbReference type="NCBI Taxonomy" id="578457"/>
    <lineage>
        <taxon>Eukaryota</taxon>
        <taxon>Fungi</taxon>
        <taxon>Dikarya</taxon>
        <taxon>Basidiomycota</taxon>
        <taxon>Agaricomycotina</taxon>
        <taxon>Agaricomycetes</taxon>
        <taxon>Agaricomycetidae</taxon>
        <taxon>Boletales</taxon>
        <taxon>Coniophorineae</taxon>
        <taxon>Serpulaceae</taxon>
        <taxon>Serpula</taxon>
    </lineage>
</organism>
<accession>F8P0W8</accession>
<proteinExistence type="predicted"/>
<protein>
    <recommendedName>
        <fullName evidence="2">ABM domain-containing protein</fullName>
    </recommendedName>
</protein>
<dbReference type="GeneID" id="18815210"/>
<dbReference type="OrthoDB" id="3830579at2759"/>
<reference evidence="1" key="1">
    <citation type="submission" date="2011-04" db="EMBL/GenBank/DDBJ databases">
        <title>Evolution of plant cell wall degrading machinery underlies the functional diversity of forest fungi.</title>
        <authorList>
            <consortium name="US DOE Joint Genome Institute (JGI-PGF)"/>
            <person name="Eastwood D.C."/>
            <person name="Floudas D."/>
            <person name="Binder M."/>
            <person name="Majcherczyk A."/>
            <person name="Schneider P."/>
            <person name="Aerts A."/>
            <person name="Asiegbu F.O."/>
            <person name="Baker S.E."/>
            <person name="Barry K."/>
            <person name="Bendiksby M."/>
            <person name="Blumentritt M."/>
            <person name="Coutinho P.M."/>
            <person name="Cullen D."/>
            <person name="Cullen D."/>
            <person name="Gathman A."/>
            <person name="Goodell B."/>
            <person name="Henrissat B."/>
            <person name="Ihrmark K."/>
            <person name="Kauserud H."/>
            <person name="Kohler A."/>
            <person name="LaButti K."/>
            <person name="Lapidus A."/>
            <person name="Lavin J.L."/>
            <person name="Lee Y.-H."/>
            <person name="Lindquist E."/>
            <person name="Lilly W."/>
            <person name="Lucas S."/>
            <person name="Morin E."/>
            <person name="Murat C."/>
            <person name="Oguiza J.A."/>
            <person name="Park J."/>
            <person name="Pisabarro A.G."/>
            <person name="Riley R."/>
            <person name="Rosling A."/>
            <person name="Salamov A."/>
            <person name="Schmidt O."/>
            <person name="Schmutz J."/>
            <person name="Skrede I."/>
            <person name="Stenlid J."/>
            <person name="Wiebenga A."/>
            <person name="Xie X."/>
            <person name="Kues U."/>
            <person name="Hibbett D.S."/>
            <person name="Hoffmeister D."/>
            <person name="Hogberg N."/>
            <person name="Martin F."/>
            <person name="Grigoriev I.V."/>
            <person name="Watkinson S.C."/>
        </authorList>
    </citation>
    <scope>NUCLEOTIDE SEQUENCE</scope>
    <source>
        <strain evidence="1">S7.9</strain>
    </source>
</reference>
<dbReference type="AlphaFoldDB" id="F8P0W8"/>
<evidence type="ECO:0000313" key="1">
    <source>
        <dbReference type="EMBL" id="EGO22802.1"/>
    </source>
</evidence>
<dbReference type="Proteomes" id="UP000008064">
    <property type="component" value="Unassembled WGS sequence"/>
</dbReference>
<dbReference type="HOGENOM" id="CLU_2051072_0_0_1"/>